<evidence type="ECO:0000256" key="2">
    <source>
        <dbReference type="ARBA" id="ARBA00011891"/>
    </source>
</evidence>
<dbReference type="GO" id="GO:0046514">
    <property type="term" value="P:ceramide catabolic process"/>
    <property type="evidence" value="ECO:0007669"/>
    <property type="project" value="InterPro"/>
</dbReference>
<dbReference type="Pfam" id="PF17048">
    <property type="entry name" value="Ceramidse_alk_C"/>
    <property type="match status" value="1"/>
</dbReference>
<dbReference type="GO" id="GO:0005576">
    <property type="term" value="C:extracellular region"/>
    <property type="evidence" value="ECO:0007669"/>
    <property type="project" value="TreeGrafter"/>
</dbReference>
<feature type="domain" description="Neutral/alkaline non-lysosomal ceramidase C-terminal" evidence="8">
    <location>
        <begin position="911"/>
        <end position="1067"/>
    </location>
</feature>
<dbReference type="CDD" id="cd09993">
    <property type="entry name" value="HDAC_classIV"/>
    <property type="match status" value="1"/>
</dbReference>
<dbReference type="GO" id="GO:0016020">
    <property type="term" value="C:membrane"/>
    <property type="evidence" value="ECO:0007669"/>
    <property type="project" value="GOC"/>
</dbReference>
<dbReference type="InterPro" id="IPR037138">
    <property type="entry name" value="His_deacetylse_dom_sf"/>
</dbReference>
<organism evidence="9 10">
    <name type="scientific">Planoprotostelium fungivorum</name>
    <dbReference type="NCBI Taxonomy" id="1890364"/>
    <lineage>
        <taxon>Eukaryota</taxon>
        <taxon>Amoebozoa</taxon>
        <taxon>Evosea</taxon>
        <taxon>Variosea</taxon>
        <taxon>Cavosteliida</taxon>
        <taxon>Cavosteliaceae</taxon>
        <taxon>Planoprotostelium</taxon>
    </lineage>
</organism>
<dbReference type="Gene3D" id="2.60.40.2300">
    <property type="entry name" value="Neutral/alkaline non-lysosomal ceramidase, C-terminal domain"/>
    <property type="match status" value="1"/>
</dbReference>
<dbReference type="InterPro" id="IPR023801">
    <property type="entry name" value="His_deacetylse_dom"/>
</dbReference>
<evidence type="ECO:0000259" key="6">
    <source>
        <dbReference type="Pfam" id="PF00850"/>
    </source>
</evidence>
<dbReference type="AlphaFoldDB" id="A0A2P6NYU8"/>
<evidence type="ECO:0000313" key="9">
    <source>
        <dbReference type="EMBL" id="PRP89134.1"/>
    </source>
</evidence>
<evidence type="ECO:0000259" key="7">
    <source>
        <dbReference type="Pfam" id="PF04734"/>
    </source>
</evidence>
<comment type="caution">
    <text evidence="9">The sequence shown here is derived from an EMBL/GenBank/DDBJ whole genome shotgun (WGS) entry which is preliminary data.</text>
</comment>
<sequence length="1069" mass="118533">MHSRIVARLNCSKPPRHLYTQNPRRYLHVAYRDEFYHPLPEGHTFPMRKYPDLFSILREENLLPDEHIITPQPIDWEHLKWVHDADYVEAIRNDTLSNDHRRRLGVPCLNLSSSTQGMVERWRMTVQGTVDCAIRSLTDHCITGNISGGYHHAFRSHPSGYCAFNDVAVAVEFLERKNMISRCLVIDLDTHQGDGNAAMLSDKPNAFTFSMHGAKNFPLNKMKSDLDVELPDRCDDEEYLGLLSKHLPDVLEKSNPDIIFYLAGVDICEGDRLGRLKVSREGLVKREEMVLDYVWNQYKKPLVLLTAGGYAATAKMTADLHAEIAQERKKKTRLPLNSADGPVSRFLPDFYMKTTFLAFLALTALLYASVDGVKNMKPHPVEAAAAAAGYKIGRGIYDITGPVSNVGLMGYAMFDQIGAGISSRLRARAFIFEGPSRANSSITNRVVFVSTDSCMIFASVKQSVIARLQKLYGETYSYDNVILSGEHTHSGPAGFSYYLLYDLSSRGFQPENFEAIVNGIVKAISMAHNSMVEDAQLFINHGEVLEANINRSPTAYLANPEPERAQWKYDVDKDMTLLRIEDSKGNELGMINWFAVHGTSMNNTNLLTSPDNKGFAAYSFEKYKNGADSVPGMGPFVAAFAQSNEGDVSPNTKGATCPDGTPCESVHSTCGGYTQGCIGKGPGKDDFESMTIIGTNQFKGAKDLYEKTPREPLSVSVDYAHTFLDMQNVEVGAEWNADKKPGKTCVAALGLGFAGGTTDGPGDFDFRQGANSSTNNPYWSLLGSFIFPPNAEEIECQRPKPILLNVGKFRLPAQWVSDILPIQVARIGDLVIVAVPGEFTTMSGRRLRKTVLDTLQSLGAADEKTKVIIAGLSNDYSHYIATREEYSVQRYEGASTIFGPHTLAAYQQEYSKLITLMTKGIKPPHGPQPADLSASTIHIPFLFDIDVHPFGKPYGTVLKDVLPSYNRGALVNVTFQAANLRRDFRTQDTFLTIEKSNNGTWTSVRTDADFDNRLKSTSNQLRETTVTIEWYTTADVATGQYRIRHFGTSKDVSGNLTPFVAKSSTFNLV</sequence>
<feature type="domain" description="Histone deacetylase" evidence="6">
    <location>
        <begin position="43"/>
        <end position="314"/>
    </location>
</feature>
<feature type="domain" description="Neutral/alkaline non-lysosomal ceramidase N-terminal" evidence="7">
    <location>
        <begin position="390"/>
        <end position="908"/>
    </location>
</feature>
<dbReference type="InterPro" id="IPR006823">
    <property type="entry name" value="Ceramidase_alk"/>
</dbReference>
<evidence type="ECO:0000256" key="4">
    <source>
        <dbReference type="PIRSR" id="PIRSR606823-1"/>
    </source>
</evidence>
<dbReference type="InterPro" id="IPR031329">
    <property type="entry name" value="NEUT/ALK_ceramidase_N"/>
</dbReference>
<gene>
    <name evidence="9" type="ORF">PROFUN_01854</name>
</gene>
<protein>
    <recommendedName>
        <fullName evidence="2">ceramidase</fullName>
        <ecNumber evidence="2">3.5.1.23</ecNumber>
    </recommendedName>
</protein>
<dbReference type="STRING" id="1890364.A0A2P6NYU8"/>
<dbReference type="GO" id="GO:0042759">
    <property type="term" value="P:long-chain fatty acid biosynthetic process"/>
    <property type="evidence" value="ECO:0007669"/>
    <property type="project" value="TreeGrafter"/>
</dbReference>
<name>A0A2P6NYU8_9EUKA</name>
<dbReference type="EMBL" id="MDYQ01000005">
    <property type="protein sequence ID" value="PRP89134.1"/>
    <property type="molecule type" value="Genomic_DNA"/>
</dbReference>
<reference evidence="9 10" key="1">
    <citation type="journal article" date="2018" name="Genome Biol. Evol.">
        <title>Multiple Roots of Fruiting Body Formation in Amoebozoa.</title>
        <authorList>
            <person name="Hillmann F."/>
            <person name="Forbes G."/>
            <person name="Novohradska S."/>
            <person name="Ferling I."/>
            <person name="Riege K."/>
            <person name="Groth M."/>
            <person name="Westermann M."/>
            <person name="Marz M."/>
            <person name="Spaller T."/>
            <person name="Winckler T."/>
            <person name="Schaap P."/>
            <person name="Glockner G."/>
        </authorList>
    </citation>
    <scope>NUCLEOTIDE SEQUENCE [LARGE SCALE GENOMIC DNA]</scope>
    <source>
        <strain evidence="9 10">Jena</strain>
    </source>
</reference>
<dbReference type="InterPro" id="IPR023696">
    <property type="entry name" value="Ureohydrolase_dom_sf"/>
</dbReference>
<feature type="binding site" evidence="5">
    <location>
        <position position="597"/>
    </location>
    <ligand>
        <name>Zn(2+)</name>
        <dbReference type="ChEBI" id="CHEBI:29105"/>
    </ligand>
</feature>
<dbReference type="FunCoup" id="A0A2P6NYU8">
    <property type="interactions" value="11"/>
</dbReference>
<keyword evidence="10" id="KW-1185">Reference proteome</keyword>
<evidence type="ECO:0000256" key="1">
    <source>
        <dbReference type="ARBA" id="ARBA00009835"/>
    </source>
</evidence>
<dbReference type="InParanoid" id="A0A2P6NYU8"/>
<evidence type="ECO:0000313" key="10">
    <source>
        <dbReference type="Proteomes" id="UP000241769"/>
    </source>
</evidence>
<dbReference type="InterPro" id="IPR044150">
    <property type="entry name" value="HDAC_classIV"/>
</dbReference>
<dbReference type="GO" id="GO:0017040">
    <property type="term" value="F:N-acylsphingosine amidohydrolase activity"/>
    <property type="evidence" value="ECO:0007669"/>
    <property type="project" value="UniProtKB-EC"/>
</dbReference>
<feature type="binding site" evidence="5">
    <location>
        <position position="838"/>
    </location>
    <ligand>
        <name>Zn(2+)</name>
        <dbReference type="ChEBI" id="CHEBI:29105"/>
    </ligand>
</feature>
<comment type="similarity">
    <text evidence="1">Belongs to the neutral ceramidase family.</text>
</comment>
<dbReference type="Gene3D" id="3.40.800.20">
    <property type="entry name" value="Histone deacetylase domain"/>
    <property type="match status" value="1"/>
</dbReference>
<dbReference type="PANTHER" id="PTHR12670:SF1">
    <property type="entry name" value="NEUTRAL CERAMIDASE"/>
    <property type="match status" value="1"/>
</dbReference>
<evidence type="ECO:0000256" key="3">
    <source>
        <dbReference type="ARBA" id="ARBA00022801"/>
    </source>
</evidence>
<keyword evidence="5" id="KW-0862">Zinc</keyword>
<dbReference type="SUPFAM" id="SSF52768">
    <property type="entry name" value="Arginase/deacetylase"/>
    <property type="match status" value="1"/>
</dbReference>
<keyword evidence="5" id="KW-0479">Metal-binding</keyword>
<dbReference type="GO" id="GO:0004407">
    <property type="term" value="F:histone deacetylase activity"/>
    <property type="evidence" value="ECO:0007669"/>
    <property type="project" value="InterPro"/>
</dbReference>
<dbReference type="OrthoDB" id="191371at2759"/>
<feature type="binding site" evidence="5">
    <location>
        <position position="487"/>
    </location>
    <ligand>
        <name>Zn(2+)</name>
        <dbReference type="ChEBI" id="CHEBI:29105"/>
    </ligand>
</feature>
<dbReference type="PRINTS" id="PR01270">
    <property type="entry name" value="HDASUPER"/>
</dbReference>
<evidence type="ECO:0000259" key="8">
    <source>
        <dbReference type="Pfam" id="PF17048"/>
    </source>
</evidence>
<feature type="binding site" evidence="5">
    <location>
        <position position="879"/>
    </location>
    <ligand>
        <name>Zn(2+)</name>
        <dbReference type="ChEBI" id="CHEBI:29105"/>
    </ligand>
</feature>
<dbReference type="Pfam" id="PF04734">
    <property type="entry name" value="Ceramidase_alk"/>
    <property type="match status" value="1"/>
</dbReference>
<dbReference type="GO" id="GO:0046872">
    <property type="term" value="F:metal ion binding"/>
    <property type="evidence" value="ECO:0007669"/>
    <property type="project" value="UniProtKB-KW"/>
</dbReference>
<dbReference type="Pfam" id="PF00850">
    <property type="entry name" value="Hist_deacetyl"/>
    <property type="match status" value="1"/>
</dbReference>
<dbReference type="InterPro" id="IPR038445">
    <property type="entry name" value="NCDase_C_sf"/>
</dbReference>
<accession>A0A2P6NYU8</accession>
<proteinExistence type="inferred from homology"/>
<dbReference type="InterPro" id="IPR000286">
    <property type="entry name" value="HDACs"/>
</dbReference>
<dbReference type="Proteomes" id="UP000241769">
    <property type="component" value="Unassembled WGS sequence"/>
</dbReference>
<evidence type="ECO:0000256" key="5">
    <source>
        <dbReference type="PIRSR" id="PIRSR606823-2"/>
    </source>
</evidence>
<dbReference type="PANTHER" id="PTHR12670">
    <property type="entry name" value="CERAMIDASE"/>
    <property type="match status" value="1"/>
</dbReference>
<feature type="active site" description="Nucleophile" evidence="4">
    <location>
        <position position="649"/>
    </location>
</feature>
<dbReference type="InterPro" id="IPR031331">
    <property type="entry name" value="NEUT/ALK_ceramidase_C"/>
</dbReference>
<comment type="cofactor">
    <cofactor evidence="5">
        <name>Zn(2+)</name>
        <dbReference type="ChEBI" id="CHEBI:29105"/>
    </cofactor>
    <text evidence="5">Binds 1 zinc ion per subunit.</text>
</comment>
<dbReference type="GO" id="GO:0046512">
    <property type="term" value="P:sphingosine biosynthetic process"/>
    <property type="evidence" value="ECO:0007669"/>
    <property type="project" value="TreeGrafter"/>
</dbReference>
<dbReference type="EC" id="3.5.1.23" evidence="2"/>
<keyword evidence="3" id="KW-0378">Hydrolase</keyword>